<reference evidence="2 3" key="1">
    <citation type="submission" date="2015-10" db="EMBL/GenBank/DDBJ databases">
        <title>Draft genome sequence of Streptomyces corchorusii DSM 40340, type strain for the species Streptomyces corchorusii.</title>
        <authorList>
            <person name="Ruckert C."/>
            <person name="Winkler A."/>
            <person name="Kalinowski J."/>
            <person name="Kampfer P."/>
            <person name="Glaeser S."/>
        </authorList>
    </citation>
    <scope>NUCLEOTIDE SEQUENCE [LARGE SCALE GENOMIC DNA]</scope>
    <source>
        <strain evidence="2 3">DSM 40340</strain>
    </source>
</reference>
<feature type="region of interest" description="Disordered" evidence="1">
    <location>
        <begin position="114"/>
        <end position="138"/>
    </location>
</feature>
<feature type="compositionally biased region" description="Low complexity" evidence="1">
    <location>
        <begin position="124"/>
        <end position="138"/>
    </location>
</feature>
<evidence type="ECO:0000256" key="1">
    <source>
        <dbReference type="SAM" id="MobiDB-lite"/>
    </source>
</evidence>
<dbReference type="EMBL" id="LMWP01000002">
    <property type="protein sequence ID" value="KUN32570.1"/>
    <property type="molecule type" value="Genomic_DNA"/>
</dbReference>
<sequence length="138" mass="14699">MGTEKAEPGSEQAVKAACHRVLWDMRPFGADEARELLAELDEHVRALSPQVSALVPELGGEDRETALLVLRHVDRVLHPDASLTDGQLRLHELAVVARALSELIVLGRRRVRGERPAGGDAENGSADAAGWLAAGAGT</sequence>
<accession>A0A101QMC6</accession>
<keyword evidence="3" id="KW-1185">Reference proteome</keyword>
<organism evidence="2 3">
    <name type="scientific">Streptomyces corchorusii</name>
    <name type="common">Streptomyces chibaensis</name>
    <dbReference type="NCBI Taxonomy" id="1903"/>
    <lineage>
        <taxon>Bacteria</taxon>
        <taxon>Bacillati</taxon>
        <taxon>Actinomycetota</taxon>
        <taxon>Actinomycetes</taxon>
        <taxon>Kitasatosporales</taxon>
        <taxon>Streptomycetaceae</taxon>
        <taxon>Streptomyces</taxon>
    </lineage>
</organism>
<comment type="caution">
    <text evidence="2">The sequence shown here is derived from an EMBL/GenBank/DDBJ whole genome shotgun (WGS) entry which is preliminary data.</text>
</comment>
<proteinExistence type="predicted"/>
<evidence type="ECO:0000313" key="3">
    <source>
        <dbReference type="Proteomes" id="UP000053398"/>
    </source>
</evidence>
<dbReference type="AlphaFoldDB" id="A0A101QMC6"/>
<protein>
    <submittedName>
        <fullName evidence="2">Uncharacterized protein</fullName>
    </submittedName>
</protein>
<evidence type="ECO:0000313" key="2">
    <source>
        <dbReference type="EMBL" id="KUN32570.1"/>
    </source>
</evidence>
<name>A0A101QMC6_STRCK</name>
<dbReference type="Proteomes" id="UP000053398">
    <property type="component" value="Unassembled WGS sequence"/>
</dbReference>
<dbReference type="RefSeq" id="WP_059261780.1">
    <property type="nucleotide sequence ID" value="NZ_KQ948351.1"/>
</dbReference>
<gene>
    <name evidence="2" type="ORF">AQJ11_03325</name>
</gene>